<accession>A0AAE3FM31</accession>
<dbReference type="EMBL" id="JAKRVY010000001">
    <property type="protein sequence ID" value="MCL9812287.1"/>
    <property type="molecule type" value="Genomic_DNA"/>
</dbReference>
<evidence type="ECO:0000313" key="2">
    <source>
        <dbReference type="Proteomes" id="UP001202674"/>
    </source>
</evidence>
<reference evidence="1 2" key="1">
    <citation type="journal article" date="2022" name="Syst. Appl. Microbiol.">
        <title>Natronocalculus amylovorans gen. nov., sp. nov., and Natranaeroarchaeum aerophilus sp. nov., dominant culturable amylolytic natronoarchaea from hypersaline soda lakes in southwestern Siberia.</title>
        <authorList>
            <person name="Sorokin D.Y."/>
            <person name="Elcheninov A.G."/>
            <person name="Khizhniak T.V."/>
            <person name="Koenen M."/>
            <person name="Bale N.J."/>
            <person name="Damste J.S.S."/>
            <person name="Kublanov I.V."/>
        </authorList>
    </citation>
    <scope>NUCLEOTIDE SEQUENCE [LARGE SCALE GENOMIC DNA]</scope>
    <source>
        <strain evidence="1 2">AArc-St1-1</strain>
    </source>
</reference>
<sequence length="121" mass="13493">MQERRMESAPISDVTGRLTLLALVWLDEEEETPAHAEDVSAACKRNFGDLSADISNEEVVRRLKDLSKTAYAEQTRIDDRSPVGKGNPAYRLAVDIETALEPFETERQVAKVVESIENDSS</sequence>
<dbReference type="Proteomes" id="UP001202674">
    <property type="component" value="Unassembled WGS sequence"/>
</dbReference>
<comment type="caution">
    <text evidence="1">The sequence shown here is derived from an EMBL/GenBank/DDBJ whole genome shotgun (WGS) entry which is preliminary data.</text>
</comment>
<dbReference type="AlphaFoldDB" id="A0AAE3FM31"/>
<gene>
    <name evidence="1" type="ORF">AArcSt11_01310</name>
</gene>
<dbReference type="RefSeq" id="WP_250593833.1">
    <property type="nucleotide sequence ID" value="NZ_JAKRVY010000001.1"/>
</dbReference>
<organism evidence="1 2">
    <name type="scientific">Natranaeroarchaeum aerophilus</name>
    <dbReference type="NCBI Taxonomy" id="2917711"/>
    <lineage>
        <taxon>Archaea</taxon>
        <taxon>Methanobacteriati</taxon>
        <taxon>Methanobacteriota</taxon>
        <taxon>Stenosarchaea group</taxon>
        <taxon>Halobacteria</taxon>
        <taxon>Halobacteriales</taxon>
        <taxon>Natronoarchaeaceae</taxon>
        <taxon>Natranaeroarchaeum</taxon>
    </lineage>
</organism>
<protein>
    <submittedName>
        <fullName evidence="1">Uncharacterized protein</fullName>
    </submittedName>
</protein>
<keyword evidence="2" id="KW-1185">Reference proteome</keyword>
<evidence type="ECO:0000313" key="1">
    <source>
        <dbReference type="EMBL" id="MCL9812287.1"/>
    </source>
</evidence>
<name>A0AAE3FM31_9EURY</name>
<proteinExistence type="predicted"/>